<evidence type="ECO:0000313" key="4">
    <source>
        <dbReference type="Proteomes" id="UP000029066"/>
    </source>
</evidence>
<gene>
    <name evidence="3" type="ORF">BISA_1650</name>
</gene>
<feature type="compositionally biased region" description="Polar residues" evidence="1">
    <location>
        <begin position="57"/>
        <end position="68"/>
    </location>
</feature>
<dbReference type="Proteomes" id="UP000029066">
    <property type="component" value="Unassembled WGS sequence"/>
</dbReference>
<feature type="region of interest" description="Disordered" evidence="1">
    <location>
        <begin position="103"/>
        <end position="144"/>
    </location>
</feature>
<proteinExistence type="predicted"/>
<feature type="compositionally biased region" description="Low complexity" evidence="1">
    <location>
        <begin position="25"/>
        <end position="56"/>
    </location>
</feature>
<organism evidence="3 4">
    <name type="scientific">Bifidobacterium saguini DSM 23967</name>
    <dbReference type="NCBI Taxonomy" id="1437607"/>
    <lineage>
        <taxon>Bacteria</taxon>
        <taxon>Bacillati</taxon>
        <taxon>Actinomycetota</taxon>
        <taxon>Actinomycetes</taxon>
        <taxon>Bifidobacteriales</taxon>
        <taxon>Bifidobacteriaceae</taxon>
        <taxon>Bifidobacterium</taxon>
    </lineage>
</organism>
<feature type="region of interest" description="Disordered" evidence="1">
    <location>
        <begin position="25"/>
        <end position="68"/>
    </location>
</feature>
<feature type="compositionally biased region" description="Polar residues" evidence="1">
    <location>
        <begin position="126"/>
        <end position="144"/>
    </location>
</feature>
<feature type="domain" description="Zinc-ribbon" evidence="2">
    <location>
        <begin position="2"/>
        <end position="23"/>
    </location>
</feature>
<reference evidence="3 4" key="1">
    <citation type="submission" date="2014-03" db="EMBL/GenBank/DDBJ databases">
        <title>Genomics of Bifidobacteria.</title>
        <authorList>
            <person name="Ventura M."/>
            <person name="Milani C."/>
            <person name="Lugli G.A."/>
        </authorList>
    </citation>
    <scope>NUCLEOTIDE SEQUENCE [LARGE SCALE GENOMIC DNA]</scope>
    <source>
        <strain evidence="3 4">DSM 23967</strain>
    </source>
</reference>
<evidence type="ECO:0000313" key="3">
    <source>
        <dbReference type="EMBL" id="KFI93828.1"/>
    </source>
</evidence>
<dbReference type="InterPro" id="IPR026870">
    <property type="entry name" value="Zinc_ribbon_dom"/>
</dbReference>
<dbReference type="Pfam" id="PF13240">
    <property type="entry name" value="Zn_Ribbon_1"/>
    <property type="match status" value="1"/>
</dbReference>
<dbReference type="STRING" id="1437607.BISA_1650"/>
<protein>
    <recommendedName>
        <fullName evidence="2">Zinc-ribbon domain-containing protein</fullName>
    </recommendedName>
</protein>
<dbReference type="RefSeq" id="WP_033889866.1">
    <property type="nucleotide sequence ID" value="NZ_JDUT01000001.1"/>
</dbReference>
<feature type="compositionally biased region" description="Low complexity" evidence="1">
    <location>
        <begin position="103"/>
        <end position="125"/>
    </location>
</feature>
<dbReference type="AlphaFoldDB" id="A0A087DE78"/>
<dbReference type="OrthoDB" id="9788304at2"/>
<comment type="caution">
    <text evidence="3">The sequence shown here is derived from an EMBL/GenBank/DDBJ whole genome shotgun (WGS) entry which is preliminary data.</text>
</comment>
<evidence type="ECO:0000259" key="2">
    <source>
        <dbReference type="Pfam" id="PF13240"/>
    </source>
</evidence>
<dbReference type="EMBL" id="JGZN01000004">
    <property type="protein sequence ID" value="KFI93828.1"/>
    <property type="molecule type" value="Genomic_DNA"/>
</dbReference>
<sequence length="388" mass="40579">MFCPSCGKPNAEGAKFCAYCGKPMPQQPAQQAAPQQPTQSASSSQPQPSIPLPNQSGTQSAQAEQKPTSHLLDTLHNAPRGLLVTVVVVAALAVGSLALHGFGSTSKQASSQQQSSSSTSADTQSNGADDSSDGTQQEDSPVSISDVSYSKSYYWDSGLSKQDCYVVSMTVSSSEALTVAPTIRVDYSATDKYGDVRDHVVALGGHVTKYASIEDENSEVGGFQIFANTAGGTSNFSIGASAQRTVDFYIIYDADAVTDVSKISVIDSQYSEDDSSSEGTLDEDALSQIKFEKQQAGDNGHNSLTGTVENTTNDKWPSAKVSVMFTIDGHPVAGGSGFMVSGKVDKPLKPGASGTCTIEQPLTDEEVAKTGGTLAWQVASVSYDIDSE</sequence>
<evidence type="ECO:0000256" key="1">
    <source>
        <dbReference type="SAM" id="MobiDB-lite"/>
    </source>
</evidence>
<name>A0A087DE78_9BIFI</name>
<accession>A0A087DE78</accession>